<keyword evidence="3" id="KW-1185">Reference proteome</keyword>
<reference evidence="2 3" key="1">
    <citation type="submission" date="2017-09" db="EMBL/GenBank/DDBJ databases">
        <title>Paracoccus alkalisoli sp. nov., isolated from saline alkaline soil.</title>
        <authorList>
            <person name="Dong X."/>
            <person name="Zhang G."/>
        </authorList>
    </citation>
    <scope>NUCLEOTIDE SEQUENCE [LARGE SCALE GENOMIC DNA]</scope>
    <source>
        <strain evidence="2 3">WN007</strain>
    </source>
</reference>
<dbReference type="AlphaFoldDB" id="A0A2A2GNU6"/>
<proteinExistence type="predicted"/>
<evidence type="ECO:0000256" key="1">
    <source>
        <dbReference type="PROSITE-ProRule" id="PRU00339"/>
    </source>
</evidence>
<dbReference type="EMBL" id="NSJZ01000002">
    <property type="protein sequence ID" value="PAU98545.1"/>
    <property type="molecule type" value="Genomic_DNA"/>
</dbReference>
<evidence type="ECO:0000313" key="3">
    <source>
        <dbReference type="Proteomes" id="UP000218023"/>
    </source>
</evidence>
<dbReference type="Pfam" id="PF13181">
    <property type="entry name" value="TPR_8"/>
    <property type="match status" value="1"/>
</dbReference>
<dbReference type="SUPFAM" id="SSF48452">
    <property type="entry name" value="TPR-like"/>
    <property type="match status" value="1"/>
</dbReference>
<dbReference type="PROSITE" id="PS50005">
    <property type="entry name" value="TPR"/>
    <property type="match status" value="1"/>
</dbReference>
<keyword evidence="1" id="KW-0802">TPR repeat</keyword>
<feature type="repeat" description="TPR" evidence="1">
    <location>
        <begin position="121"/>
        <end position="154"/>
    </location>
</feature>
<protein>
    <submittedName>
        <fullName evidence="2">Uncharacterized protein</fullName>
    </submittedName>
</protein>
<evidence type="ECO:0000313" key="2">
    <source>
        <dbReference type="EMBL" id="PAU98545.1"/>
    </source>
</evidence>
<name>A0A2A2GNU6_9RHOB</name>
<dbReference type="InterPro" id="IPR019734">
    <property type="entry name" value="TPR_rpt"/>
</dbReference>
<organism evidence="2 3">
    <name type="scientific">Paracoccus salipaludis</name>
    <dbReference type="NCBI Taxonomy" id="2032623"/>
    <lineage>
        <taxon>Bacteria</taxon>
        <taxon>Pseudomonadati</taxon>
        <taxon>Pseudomonadota</taxon>
        <taxon>Alphaproteobacteria</taxon>
        <taxon>Rhodobacterales</taxon>
        <taxon>Paracoccaceae</taxon>
        <taxon>Paracoccus</taxon>
    </lineage>
</organism>
<dbReference type="InterPro" id="IPR011990">
    <property type="entry name" value="TPR-like_helical_dom_sf"/>
</dbReference>
<dbReference type="Gene3D" id="1.25.40.10">
    <property type="entry name" value="Tetratricopeptide repeat domain"/>
    <property type="match status" value="1"/>
</dbReference>
<dbReference type="Pfam" id="PF13432">
    <property type="entry name" value="TPR_16"/>
    <property type="match status" value="1"/>
</dbReference>
<gene>
    <name evidence="2" type="ORF">CK240_02960</name>
</gene>
<dbReference type="SMART" id="SM00028">
    <property type="entry name" value="TPR"/>
    <property type="match status" value="3"/>
</dbReference>
<accession>A0A2A2GNU6</accession>
<comment type="caution">
    <text evidence="2">The sequence shown here is derived from an EMBL/GenBank/DDBJ whole genome shotgun (WGS) entry which is preliminary data.</text>
</comment>
<sequence>MLSILLTAAPLAAQSPEEMDSLFSELSSQQGDGWMRAQSDIERIWSRSGSAALDLLLMRGEAALDAGDVPAAIGHLTALTENAPGFAAGWAARAVAFQLAGETGPAMADLAQALRLEPRHWPSVTLLATILEDMGDTERALAAYRESLAINPHQEEAEDGVARLMAESQGQDA</sequence>
<dbReference type="Proteomes" id="UP000218023">
    <property type="component" value="Unassembled WGS sequence"/>
</dbReference>